<dbReference type="Proteomes" id="UP000593566">
    <property type="component" value="Unassembled WGS sequence"/>
</dbReference>
<evidence type="ECO:0000313" key="2">
    <source>
        <dbReference type="Proteomes" id="UP000593566"/>
    </source>
</evidence>
<evidence type="ECO:0000313" key="1">
    <source>
        <dbReference type="EMBL" id="KAF6217835.1"/>
    </source>
</evidence>
<name>A0A8H6F752_9LECA</name>
<accession>A0A8H6F752</accession>
<dbReference type="GeneID" id="59334647"/>
<comment type="caution">
    <text evidence="1">The sequence shown here is derived from an EMBL/GenBank/DDBJ whole genome shotgun (WGS) entry which is preliminary data.</text>
</comment>
<dbReference type="AlphaFoldDB" id="A0A8H6F752"/>
<keyword evidence="2" id="KW-1185">Reference proteome</keyword>
<proteinExistence type="predicted"/>
<protein>
    <submittedName>
        <fullName evidence="1">Uncharacterized protein</fullName>
    </submittedName>
</protein>
<gene>
    <name evidence="1" type="ORF">HO133_006246</name>
</gene>
<dbReference type="RefSeq" id="XP_037147270.1">
    <property type="nucleotide sequence ID" value="XM_037297145.1"/>
</dbReference>
<sequence length="206" mass="23213">MGFRRIGSSSFFCLTQNPGHASHYLLPRDDYTRPAALEASARAEGQDLPLMDPIDDPNALEQKKYNDAETKELLEARLQSYPGTDPTWISTDRHNNNILHVLARTAKSSRLLGLLAYLLLITYDRLATLKERHPSEPIYEQTKSLRQGFTNLFGHVAEMLRAKKLPLTDAILHYAAGEWPSYVKSFLQRGGTVYAVVQACFDCAMN</sequence>
<dbReference type="EMBL" id="JACCJB010000024">
    <property type="protein sequence ID" value="KAF6217835.1"/>
    <property type="molecule type" value="Genomic_DNA"/>
</dbReference>
<organism evidence="1 2">
    <name type="scientific">Letharia lupina</name>
    <dbReference type="NCBI Taxonomy" id="560253"/>
    <lineage>
        <taxon>Eukaryota</taxon>
        <taxon>Fungi</taxon>
        <taxon>Dikarya</taxon>
        <taxon>Ascomycota</taxon>
        <taxon>Pezizomycotina</taxon>
        <taxon>Lecanoromycetes</taxon>
        <taxon>OSLEUM clade</taxon>
        <taxon>Lecanoromycetidae</taxon>
        <taxon>Lecanorales</taxon>
        <taxon>Lecanorineae</taxon>
        <taxon>Parmeliaceae</taxon>
        <taxon>Letharia</taxon>
    </lineage>
</organism>
<reference evidence="1 2" key="1">
    <citation type="journal article" date="2020" name="Genomics">
        <title>Complete, high-quality genomes from long-read metagenomic sequencing of two wolf lichen thalli reveals enigmatic genome architecture.</title>
        <authorList>
            <person name="McKenzie S.K."/>
            <person name="Walston R.F."/>
            <person name="Allen J.L."/>
        </authorList>
    </citation>
    <scope>NUCLEOTIDE SEQUENCE [LARGE SCALE GENOMIC DNA]</scope>
    <source>
        <strain evidence="1">WasteWater1</strain>
    </source>
</reference>